<comment type="caution">
    <text evidence="8">The sequence shown here is derived from an EMBL/GenBank/DDBJ whole genome shotgun (WGS) entry which is preliminary data.</text>
</comment>
<keyword evidence="4" id="KW-0804">Transcription</keyword>
<dbReference type="PANTHER" id="PTHR16223:SF348">
    <property type="entry name" value="TRANSCRIPTION FACTOR LRL2"/>
    <property type="match status" value="1"/>
</dbReference>
<evidence type="ECO:0000256" key="2">
    <source>
        <dbReference type="ARBA" id="ARBA00023015"/>
    </source>
</evidence>
<evidence type="ECO:0000259" key="7">
    <source>
        <dbReference type="PROSITE" id="PS50888"/>
    </source>
</evidence>
<sequence length="203" mass="22657">IGRRTDKTNSNTNATACDSDGENYHRWHRGPPQTKPKVRARRGQATDPHSIAERVRSFSSSFFFPPDYSCSVTKITVGSKLIIYLWRERIAERMKSLQELVPNGNKTDKASMLDEIIDYVKFLQFLTTAKMTEHQVAKLMKRTWEQRCSTYKAKASASSPSPKPQPSQPPRVLLSTNTATTSIVNGNGASLVTVKDAPSVSKP</sequence>
<reference evidence="8 9" key="1">
    <citation type="submission" date="2021-05" db="EMBL/GenBank/DDBJ databases">
        <title>Genome Assembly of Synthetic Allotetraploid Brassica napus Reveals Homoeologous Exchanges between Subgenomes.</title>
        <authorList>
            <person name="Davis J.T."/>
        </authorList>
    </citation>
    <scope>NUCLEOTIDE SEQUENCE [LARGE SCALE GENOMIC DNA]</scope>
    <source>
        <strain evidence="9">cv. Da-Ae</strain>
        <tissue evidence="8">Seedling</tissue>
    </source>
</reference>
<evidence type="ECO:0000256" key="1">
    <source>
        <dbReference type="ARBA" id="ARBA00004123"/>
    </source>
</evidence>
<comment type="subcellular location">
    <subcellularLocation>
        <location evidence="1">Nucleus</location>
    </subcellularLocation>
</comment>
<evidence type="ECO:0000256" key="3">
    <source>
        <dbReference type="ARBA" id="ARBA00023125"/>
    </source>
</evidence>
<name>A0ABQ8AQX1_BRANA</name>
<keyword evidence="2" id="KW-0805">Transcription regulation</keyword>
<dbReference type="EMBL" id="JAGKQM010000013">
    <property type="protein sequence ID" value="KAH0894858.1"/>
    <property type="molecule type" value="Genomic_DNA"/>
</dbReference>
<keyword evidence="5" id="KW-0539">Nucleus</keyword>
<dbReference type="Proteomes" id="UP000824890">
    <property type="component" value="Unassembled WGS sequence"/>
</dbReference>
<feature type="region of interest" description="Disordered" evidence="6">
    <location>
        <begin position="151"/>
        <end position="177"/>
    </location>
</feature>
<dbReference type="SUPFAM" id="SSF47459">
    <property type="entry name" value="HLH, helix-loop-helix DNA-binding domain"/>
    <property type="match status" value="1"/>
</dbReference>
<dbReference type="SMART" id="SM00353">
    <property type="entry name" value="HLH"/>
    <property type="match status" value="1"/>
</dbReference>
<keyword evidence="9" id="KW-1185">Reference proteome</keyword>
<feature type="non-terminal residue" evidence="8">
    <location>
        <position position="1"/>
    </location>
</feature>
<dbReference type="Gene3D" id="4.10.280.10">
    <property type="entry name" value="Helix-loop-helix DNA-binding domain"/>
    <property type="match status" value="1"/>
</dbReference>
<feature type="domain" description="BHLH" evidence="7">
    <location>
        <begin position="74"/>
        <end position="123"/>
    </location>
</feature>
<dbReference type="InterPro" id="IPR036638">
    <property type="entry name" value="HLH_DNA-bd_sf"/>
</dbReference>
<proteinExistence type="predicted"/>
<keyword evidence="3" id="KW-0238">DNA-binding</keyword>
<evidence type="ECO:0000313" key="9">
    <source>
        <dbReference type="Proteomes" id="UP000824890"/>
    </source>
</evidence>
<dbReference type="PANTHER" id="PTHR16223">
    <property type="entry name" value="TRANSCRIPTION FACTOR BHLH83-RELATED"/>
    <property type="match status" value="1"/>
</dbReference>
<feature type="region of interest" description="Disordered" evidence="6">
    <location>
        <begin position="1"/>
        <end position="47"/>
    </location>
</feature>
<organism evidence="8 9">
    <name type="scientific">Brassica napus</name>
    <name type="common">Rape</name>
    <dbReference type="NCBI Taxonomy" id="3708"/>
    <lineage>
        <taxon>Eukaryota</taxon>
        <taxon>Viridiplantae</taxon>
        <taxon>Streptophyta</taxon>
        <taxon>Embryophyta</taxon>
        <taxon>Tracheophyta</taxon>
        <taxon>Spermatophyta</taxon>
        <taxon>Magnoliopsida</taxon>
        <taxon>eudicotyledons</taxon>
        <taxon>Gunneridae</taxon>
        <taxon>Pentapetalae</taxon>
        <taxon>rosids</taxon>
        <taxon>malvids</taxon>
        <taxon>Brassicales</taxon>
        <taxon>Brassicaceae</taxon>
        <taxon>Brassiceae</taxon>
        <taxon>Brassica</taxon>
    </lineage>
</organism>
<gene>
    <name evidence="8" type="ORF">HID58_057287</name>
</gene>
<evidence type="ECO:0000313" key="8">
    <source>
        <dbReference type="EMBL" id="KAH0894858.1"/>
    </source>
</evidence>
<dbReference type="InterPro" id="IPR045843">
    <property type="entry name" value="IND-like"/>
</dbReference>
<accession>A0ABQ8AQX1</accession>
<dbReference type="Pfam" id="PF00010">
    <property type="entry name" value="HLH"/>
    <property type="match status" value="1"/>
</dbReference>
<evidence type="ECO:0000256" key="6">
    <source>
        <dbReference type="SAM" id="MobiDB-lite"/>
    </source>
</evidence>
<dbReference type="PROSITE" id="PS50888">
    <property type="entry name" value="BHLH"/>
    <property type="match status" value="1"/>
</dbReference>
<evidence type="ECO:0000256" key="4">
    <source>
        <dbReference type="ARBA" id="ARBA00023163"/>
    </source>
</evidence>
<protein>
    <recommendedName>
        <fullName evidence="7">BHLH domain-containing protein</fullName>
    </recommendedName>
</protein>
<evidence type="ECO:0000256" key="5">
    <source>
        <dbReference type="ARBA" id="ARBA00023242"/>
    </source>
</evidence>
<dbReference type="InterPro" id="IPR011598">
    <property type="entry name" value="bHLH_dom"/>
</dbReference>